<comment type="subcellular location">
    <subcellularLocation>
        <location evidence="1 12">Cell membrane</location>
        <topology evidence="1 12">Multi-pass membrane protein</topology>
    </subcellularLocation>
</comment>
<keyword evidence="15" id="KW-1185">Reference proteome</keyword>
<dbReference type="PANTHER" id="PTHR12428">
    <property type="entry name" value="OXA1"/>
    <property type="match status" value="1"/>
</dbReference>
<evidence type="ECO:0000256" key="11">
    <source>
        <dbReference type="ARBA" id="ARBA00023288"/>
    </source>
</evidence>
<dbReference type="InterPro" id="IPR001708">
    <property type="entry name" value="YidC/ALB3/OXA1/COX18"/>
</dbReference>
<protein>
    <recommendedName>
        <fullName evidence="12">Membrane protein insertase YidC</fullName>
    </recommendedName>
    <alternativeName>
        <fullName evidence="12">Foldase YidC</fullName>
    </alternativeName>
    <alternativeName>
        <fullName evidence="12">Membrane integrase YidC</fullName>
    </alternativeName>
    <alternativeName>
        <fullName evidence="12">Membrane protein YidC</fullName>
    </alternativeName>
</protein>
<evidence type="ECO:0000256" key="7">
    <source>
        <dbReference type="ARBA" id="ARBA00022989"/>
    </source>
</evidence>
<evidence type="ECO:0000256" key="4">
    <source>
        <dbReference type="ARBA" id="ARBA00022692"/>
    </source>
</evidence>
<feature type="transmembrane region" description="Helical" evidence="12">
    <location>
        <begin position="61"/>
        <end position="81"/>
    </location>
</feature>
<comment type="caution">
    <text evidence="14">The sequence shown here is derived from an EMBL/GenBank/DDBJ whole genome shotgun (WGS) entry which is preliminary data.</text>
</comment>
<evidence type="ECO:0000256" key="9">
    <source>
        <dbReference type="ARBA" id="ARBA00023139"/>
    </source>
</evidence>
<evidence type="ECO:0000256" key="3">
    <source>
        <dbReference type="ARBA" id="ARBA00022475"/>
    </source>
</evidence>
<dbReference type="PANTHER" id="PTHR12428:SF65">
    <property type="entry name" value="CYTOCHROME C OXIDASE ASSEMBLY PROTEIN COX18, MITOCHONDRIAL"/>
    <property type="match status" value="1"/>
</dbReference>
<keyword evidence="10 12" id="KW-0143">Chaperone</keyword>
<evidence type="ECO:0000259" key="13">
    <source>
        <dbReference type="Pfam" id="PF02096"/>
    </source>
</evidence>
<evidence type="ECO:0000256" key="8">
    <source>
        <dbReference type="ARBA" id="ARBA00023136"/>
    </source>
</evidence>
<feature type="transmembrane region" description="Helical" evidence="12">
    <location>
        <begin position="173"/>
        <end position="190"/>
    </location>
</feature>
<evidence type="ECO:0000256" key="10">
    <source>
        <dbReference type="ARBA" id="ARBA00023186"/>
    </source>
</evidence>
<gene>
    <name evidence="12 14" type="primary">yidC</name>
    <name evidence="14" type="ORF">HZY91_10130</name>
</gene>
<dbReference type="PRINTS" id="PR00701">
    <property type="entry name" value="60KDINNERMP"/>
</dbReference>
<keyword evidence="5 12" id="KW-0732">Signal</keyword>
<evidence type="ECO:0000256" key="12">
    <source>
        <dbReference type="HAMAP-Rule" id="MF_01811"/>
    </source>
</evidence>
<evidence type="ECO:0000256" key="6">
    <source>
        <dbReference type="ARBA" id="ARBA00022927"/>
    </source>
</evidence>
<dbReference type="RefSeq" id="WP_197116131.1">
    <property type="nucleotide sequence ID" value="NZ_JACBXQ010000006.1"/>
</dbReference>
<reference evidence="14 15" key="1">
    <citation type="submission" date="2020-07" db="EMBL/GenBank/DDBJ databases">
        <title>Facklamia lactis sp. nov., isolated from raw milk.</title>
        <authorList>
            <person name="Doll E.V."/>
            <person name="Huptas C."/>
            <person name="Staib L."/>
            <person name="Wenning M."/>
            <person name="Scherer S."/>
        </authorList>
    </citation>
    <scope>NUCLEOTIDE SEQUENCE [LARGE SCALE GENOMIC DNA]</scope>
    <source>
        <strain evidence="14 15">DSM 111018</strain>
    </source>
</reference>
<keyword evidence="8 12" id="KW-0472">Membrane</keyword>
<organism evidence="14 15">
    <name type="scientific">Facklamia lactis</name>
    <dbReference type="NCBI Taxonomy" id="2749967"/>
    <lineage>
        <taxon>Bacteria</taxon>
        <taxon>Bacillati</taxon>
        <taxon>Bacillota</taxon>
        <taxon>Bacilli</taxon>
        <taxon>Lactobacillales</taxon>
        <taxon>Aerococcaceae</taxon>
        <taxon>Facklamia</taxon>
    </lineage>
</organism>
<dbReference type="PROSITE" id="PS51257">
    <property type="entry name" value="PROKAR_LIPOPROTEIN"/>
    <property type="match status" value="1"/>
</dbReference>
<feature type="transmembrane region" description="Helical" evidence="12">
    <location>
        <begin position="211"/>
        <end position="230"/>
    </location>
</feature>
<evidence type="ECO:0000256" key="1">
    <source>
        <dbReference type="ARBA" id="ARBA00004651"/>
    </source>
</evidence>
<evidence type="ECO:0000313" key="14">
    <source>
        <dbReference type="EMBL" id="MBG9987222.1"/>
    </source>
</evidence>
<accession>A0ABS0LT29</accession>
<name>A0ABS0LT29_9LACT</name>
<dbReference type="NCBIfam" id="TIGR03592">
    <property type="entry name" value="yidC_oxa1_cterm"/>
    <property type="match status" value="1"/>
</dbReference>
<keyword evidence="7 12" id="KW-1133">Transmembrane helix</keyword>
<evidence type="ECO:0000256" key="5">
    <source>
        <dbReference type="ARBA" id="ARBA00022729"/>
    </source>
</evidence>
<evidence type="ECO:0000256" key="2">
    <source>
        <dbReference type="ARBA" id="ARBA00022448"/>
    </source>
</evidence>
<evidence type="ECO:0000313" key="15">
    <source>
        <dbReference type="Proteomes" id="UP000721415"/>
    </source>
</evidence>
<keyword evidence="9" id="KW-0564">Palmitate</keyword>
<dbReference type="Proteomes" id="UP000721415">
    <property type="component" value="Unassembled WGS sequence"/>
</dbReference>
<keyword evidence="4 12" id="KW-0812">Transmembrane</keyword>
<comment type="function">
    <text evidence="12">Required for the insertion and/or proper folding and/or complex formation of integral membrane proteins into the membrane. Involved in integration of membrane proteins that insert both dependently and independently of the Sec translocase complex, as well as at least some lipoproteins.</text>
</comment>
<dbReference type="CDD" id="cd20070">
    <property type="entry name" value="5TM_YidC_Alb3"/>
    <property type="match status" value="1"/>
</dbReference>
<keyword evidence="3 12" id="KW-1003">Cell membrane</keyword>
<keyword evidence="6 12" id="KW-0653">Protein transport</keyword>
<feature type="domain" description="Membrane insertase YidC/Oxa/ALB C-terminal" evidence="13">
    <location>
        <begin position="61"/>
        <end position="243"/>
    </location>
</feature>
<dbReference type="InterPro" id="IPR028055">
    <property type="entry name" value="YidC/Oxa/ALB_C"/>
</dbReference>
<proteinExistence type="inferred from homology"/>
<comment type="similarity">
    <text evidence="12">Belongs to the OXA1/ALB3/YidC family. Type 2 subfamily.</text>
</comment>
<feature type="transmembrane region" description="Helical" evidence="12">
    <location>
        <begin position="131"/>
        <end position="151"/>
    </location>
</feature>
<dbReference type="Pfam" id="PF02096">
    <property type="entry name" value="60KD_IMP"/>
    <property type="match status" value="1"/>
</dbReference>
<dbReference type="HAMAP" id="MF_01811">
    <property type="entry name" value="YidC_type2"/>
    <property type="match status" value="1"/>
</dbReference>
<dbReference type="EMBL" id="JACBXQ010000006">
    <property type="protein sequence ID" value="MBG9987222.1"/>
    <property type="molecule type" value="Genomic_DNA"/>
</dbReference>
<keyword evidence="2 12" id="KW-0813">Transport</keyword>
<keyword evidence="11 12" id="KW-0449">Lipoprotein</keyword>
<dbReference type="InterPro" id="IPR023060">
    <property type="entry name" value="YidC/YidC1/YidC2_Firmicutes"/>
</dbReference>
<dbReference type="InterPro" id="IPR047196">
    <property type="entry name" value="YidC_ALB_C"/>
</dbReference>
<sequence>MKKKIKLNRIVILAFLMVLLSACGNINEPITSDSTGIWDGIILYNLSQFIIWLSNLFGGNFALGIILFTIIIRLLLLPLNIMQMKSQRKMMEIQPEIEAIKKKYPNKDKDSLERMQVEQQALMEERGVNQFAGCIPLLLQFPILMALYQAISRNETIRQGHFLWMNLGEPDKFFVLPVLAALLTYWNSYLNMKANPQQNISTKSMLYMMPIMIFFISLGLPSAVSLYWVISNLLSVLTTYAFNNPNKIIEERQLKQQVEKEKERQLKKALKKVKSRR</sequence>